<dbReference type="Gene3D" id="1.10.1060.10">
    <property type="entry name" value="Alpha-helical ferredoxin"/>
    <property type="match status" value="1"/>
</dbReference>
<dbReference type="InterPro" id="IPR004017">
    <property type="entry name" value="Cys_rich_dom"/>
</dbReference>
<evidence type="ECO:0000313" key="8">
    <source>
        <dbReference type="EMBL" id="TDG00982.1"/>
    </source>
</evidence>
<dbReference type="PANTHER" id="PTHR32479:SF17">
    <property type="entry name" value="GLYCOLATE OXIDASE IRON-SULFUR SUBUNIT"/>
    <property type="match status" value="1"/>
</dbReference>
<evidence type="ECO:0000256" key="5">
    <source>
        <dbReference type="ARBA" id="ARBA00023014"/>
    </source>
</evidence>
<accession>A0A4R5KY13</accession>
<comment type="catalytic activity">
    <reaction evidence="6">
        <text>glycolate + A = glyoxylate + AH2</text>
        <dbReference type="Rhea" id="RHEA:21264"/>
        <dbReference type="ChEBI" id="CHEBI:13193"/>
        <dbReference type="ChEBI" id="CHEBI:17499"/>
        <dbReference type="ChEBI" id="CHEBI:29805"/>
        <dbReference type="ChEBI" id="CHEBI:36655"/>
        <dbReference type="EC" id="1.1.99.14"/>
    </reaction>
</comment>
<keyword evidence="6" id="KW-0813">Transport</keyword>
<evidence type="ECO:0000313" key="9">
    <source>
        <dbReference type="Proteomes" id="UP000295636"/>
    </source>
</evidence>
<evidence type="ECO:0000259" key="7">
    <source>
        <dbReference type="PROSITE" id="PS51379"/>
    </source>
</evidence>
<dbReference type="GO" id="GO:0051539">
    <property type="term" value="F:4 iron, 4 sulfur cluster binding"/>
    <property type="evidence" value="ECO:0007669"/>
    <property type="project" value="UniProtKB-UniRule"/>
</dbReference>
<comment type="function">
    <text evidence="6">Component of a complex that catalyzes the oxidation of glycolate to glyoxylate.</text>
</comment>
<dbReference type="Proteomes" id="UP000295636">
    <property type="component" value="Unassembled WGS sequence"/>
</dbReference>
<feature type="domain" description="4Fe-4S ferredoxin-type" evidence="7">
    <location>
        <begin position="94"/>
        <end position="126"/>
    </location>
</feature>
<keyword evidence="2 6" id="KW-0479">Metal-binding</keyword>
<dbReference type="PANTHER" id="PTHR32479">
    <property type="entry name" value="GLYCOLATE OXIDASE IRON-SULFUR SUBUNIT"/>
    <property type="match status" value="1"/>
</dbReference>
<evidence type="ECO:0000256" key="2">
    <source>
        <dbReference type="ARBA" id="ARBA00022723"/>
    </source>
</evidence>
<dbReference type="PROSITE" id="PS00198">
    <property type="entry name" value="4FE4S_FER_1"/>
    <property type="match status" value="1"/>
</dbReference>
<dbReference type="GO" id="GO:0019154">
    <property type="term" value="F:glycolate dehydrogenase activity"/>
    <property type="evidence" value="ECO:0007669"/>
    <property type="project" value="UniProtKB-EC"/>
</dbReference>
<evidence type="ECO:0000256" key="6">
    <source>
        <dbReference type="PIRNR" id="PIRNR000139"/>
    </source>
</evidence>
<dbReference type="AlphaFoldDB" id="A0A4R5KY13"/>
<dbReference type="InterPro" id="IPR017900">
    <property type="entry name" value="4Fe4S_Fe_S_CS"/>
</dbReference>
<sequence>MRPICSTAAVSWEGYELSTGVKTQQTAACHDISLLKSNYKYEDAPDEAKFSQCVHCGICLEACPTYQQTGLEPHSPRGRVYLIKSVAEGKLDLNEYFANPVETCLDCRACETACPSGVQVGALIEEARGQLYKAEPPSGVSGLVHNLFLHKLFPYPKRLHAVQKLLKIYQKSGLRFAARKTKLLRVLPTHLREMEQALPDIRTSPVLHRLPQSLPPIGPKRAKVAVLTGCVMDVVYSDINEATVHVLRQNGCEVWIPQQQSCCGALHVHAGDRDMAKTLARRNIDVFLSEDIDAIIINAAGCGSTLKEYEELLKHDEAYHGKAQLFSEKVTDVSRFLDRLGLIPPKGRLDLTVTYHDACHLAHAQKIRVEPRKMLESIPGLRTVPLPDADRCCGSAGIYNLTHPEMAGQLLERKLDDIPAGCDAVVMGNPGCMMQFQVGVVRHNRPEKILHTIQLLDWAYKEINPMEQGG</sequence>
<keyword evidence="4 6" id="KW-0408">Iron</keyword>
<dbReference type="GO" id="GO:0046872">
    <property type="term" value="F:metal ion binding"/>
    <property type="evidence" value="ECO:0007669"/>
    <property type="project" value="UniProtKB-UniRule"/>
</dbReference>
<dbReference type="PROSITE" id="PS51379">
    <property type="entry name" value="4FE4S_FER_2"/>
    <property type="match status" value="2"/>
</dbReference>
<dbReference type="PIRSF" id="PIRSF000139">
    <property type="entry name" value="Glc_ox_4Fe-4S"/>
    <property type="match status" value="1"/>
</dbReference>
<dbReference type="InterPro" id="IPR017896">
    <property type="entry name" value="4Fe4S_Fe-S-bd"/>
</dbReference>
<dbReference type="EMBL" id="SMRT01000001">
    <property type="protein sequence ID" value="TDG00982.1"/>
    <property type="molecule type" value="Genomic_DNA"/>
</dbReference>
<dbReference type="InterPro" id="IPR009051">
    <property type="entry name" value="Helical_ferredxn"/>
</dbReference>
<feature type="domain" description="4Fe-4S ferredoxin-type" evidence="7">
    <location>
        <begin position="44"/>
        <end position="74"/>
    </location>
</feature>
<organism evidence="8 9">
    <name type="scientific">Paenibacillus piri</name>
    <dbReference type="NCBI Taxonomy" id="2547395"/>
    <lineage>
        <taxon>Bacteria</taxon>
        <taxon>Bacillati</taxon>
        <taxon>Bacillota</taxon>
        <taxon>Bacilli</taxon>
        <taxon>Bacillales</taxon>
        <taxon>Paenibacillaceae</taxon>
        <taxon>Paenibacillus</taxon>
    </lineage>
</organism>
<comment type="catalytic activity">
    <reaction evidence="6">
        <text>(R)-lactate + A = pyruvate + AH2</text>
        <dbReference type="Rhea" id="RHEA:15089"/>
        <dbReference type="ChEBI" id="CHEBI:13193"/>
        <dbReference type="ChEBI" id="CHEBI:15361"/>
        <dbReference type="ChEBI" id="CHEBI:16004"/>
        <dbReference type="ChEBI" id="CHEBI:17499"/>
    </reaction>
</comment>
<evidence type="ECO:0000256" key="3">
    <source>
        <dbReference type="ARBA" id="ARBA00022737"/>
    </source>
</evidence>
<dbReference type="InterPro" id="IPR012257">
    <property type="entry name" value="Glc_ox_4Fe-4S"/>
</dbReference>
<dbReference type="OrthoDB" id="9770306at2"/>
<keyword evidence="1 6" id="KW-0004">4Fe-4S</keyword>
<comment type="caution">
    <text evidence="8">The sequence shown here is derived from an EMBL/GenBank/DDBJ whole genome shotgun (WGS) entry which is preliminary data.</text>
</comment>
<reference evidence="8 9" key="1">
    <citation type="submission" date="2019-03" db="EMBL/GenBank/DDBJ databases">
        <title>This is whole genome sequence of Paenibacillus sp MS74 strain.</title>
        <authorList>
            <person name="Trinh H.N."/>
        </authorList>
    </citation>
    <scope>NUCLEOTIDE SEQUENCE [LARGE SCALE GENOMIC DNA]</scope>
    <source>
        <strain evidence="8 9">MS74</strain>
    </source>
</reference>
<gene>
    <name evidence="8" type="ORF">E1757_03345</name>
</gene>
<keyword evidence="5 6" id="KW-0411">Iron-sulfur</keyword>
<comment type="cofactor">
    <cofactor evidence="6">
        <name>[4Fe-4S] cluster</name>
        <dbReference type="ChEBI" id="CHEBI:49883"/>
    </cofactor>
    <text evidence="6">Binds 2 [4Fe-4S] clusters.</text>
</comment>
<evidence type="ECO:0000256" key="4">
    <source>
        <dbReference type="ARBA" id="ARBA00023004"/>
    </source>
</evidence>
<dbReference type="Pfam" id="PF13183">
    <property type="entry name" value="Fer4_8"/>
    <property type="match status" value="1"/>
</dbReference>
<name>A0A4R5KY13_9BACL</name>
<keyword evidence="3" id="KW-0677">Repeat</keyword>
<proteinExistence type="predicted"/>
<dbReference type="EC" id="1.1.99.14" evidence="6"/>
<keyword evidence="9" id="KW-1185">Reference proteome</keyword>
<keyword evidence="6" id="KW-0249">Electron transport</keyword>
<dbReference type="SUPFAM" id="SSF46548">
    <property type="entry name" value="alpha-helical ferredoxin"/>
    <property type="match status" value="1"/>
</dbReference>
<dbReference type="Pfam" id="PF02754">
    <property type="entry name" value="CCG"/>
    <property type="match status" value="2"/>
</dbReference>
<evidence type="ECO:0000256" key="1">
    <source>
        <dbReference type="ARBA" id="ARBA00022485"/>
    </source>
</evidence>
<protein>
    <recommendedName>
        <fullName evidence="6">Glycolate oxidase iron-sulfur subunit</fullName>
        <ecNumber evidence="6">1.1.99.14</ecNumber>
    </recommendedName>
</protein>